<organism evidence="1 2">
    <name type="scientific">Lignipirellula cremea</name>
    <dbReference type="NCBI Taxonomy" id="2528010"/>
    <lineage>
        <taxon>Bacteria</taxon>
        <taxon>Pseudomonadati</taxon>
        <taxon>Planctomycetota</taxon>
        <taxon>Planctomycetia</taxon>
        <taxon>Pirellulales</taxon>
        <taxon>Pirellulaceae</taxon>
        <taxon>Lignipirellula</taxon>
    </lineage>
</organism>
<evidence type="ECO:0000313" key="2">
    <source>
        <dbReference type="Proteomes" id="UP000317648"/>
    </source>
</evidence>
<evidence type="ECO:0000313" key="1">
    <source>
        <dbReference type="EMBL" id="QDU94262.1"/>
    </source>
</evidence>
<proteinExistence type="predicted"/>
<sequence length="76" mass="7931">MPGRRQDSMLALAASRLGIVEAQGFVAKSTTLKSSVEDYDGVSVASDSTSHRGRVGFVERSSSSIVTREKAASVAA</sequence>
<gene>
    <name evidence="1" type="ORF">Pla8534_20500</name>
</gene>
<keyword evidence="2" id="KW-1185">Reference proteome</keyword>
<dbReference type="AlphaFoldDB" id="A0A518DR18"/>
<dbReference type="KEGG" id="lcre:Pla8534_20500"/>
<accession>A0A518DR18</accession>
<dbReference type="EMBL" id="CP036433">
    <property type="protein sequence ID" value="QDU94262.1"/>
    <property type="molecule type" value="Genomic_DNA"/>
</dbReference>
<dbReference type="Proteomes" id="UP000317648">
    <property type="component" value="Chromosome"/>
</dbReference>
<reference evidence="1 2" key="1">
    <citation type="submission" date="2019-02" db="EMBL/GenBank/DDBJ databases">
        <title>Deep-cultivation of Planctomycetes and their phenomic and genomic characterization uncovers novel biology.</title>
        <authorList>
            <person name="Wiegand S."/>
            <person name="Jogler M."/>
            <person name="Boedeker C."/>
            <person name="Pinto D."/>
            <person name="Vollmers J."/>
            <person name="Rivas-Marin E."/>
            <person name="Kohn T."/>
            <person name="Peeters S.H."/>
            <person name="Heuer A."/>
            <person name="Rast P."/>
            <person name="Oberbeckmann S."/>
            <person name="Bunk B."/>
            <person name="Jeske O."/>
            <person name="Meyerdierks A."/>
            <person name="Storesund J.E."/>
            <person name="Kallscheuer N."/>
            <person name="Luecker S."/>
            <person name="Lage O.M."/>
            <person name="Pohl T."/>
            <person name="Merkel B.J."/>
            <person name="Hornburger P."/>
            <person name="Mueller R.-W."/>
            <person name="Bruemmer F."/>
            <person name="Labrenz M."/>
            <person name="Spormann A.M."/>
            <person name="Op den Camp H."/>
            <person name="Overmann J."/>
            <person name="Amann R."/>
            <person name="Jetten M.S.M."/>
            <person name="Mascher T."/>
            <person name="Medema M.H."/>
            <person name="Devos D.P."/>
            <person name="Kaster A.-K."/>
            <person name="Ovreas L."/>
            <person name="Rohde M."/>
            <person name="Galperin M.Y."/>
            <person name="Jogler C."/>
        </authorList>
    </citation>
    <scope>NUCLEOTIDE SEQUENCE [LARGE SCALE GENOMIC DNA]</scope>
    <source>
        <strain evidence="1 2">Pla85_3_4</strain>
    </source>
</reference>
<name>A0A518DR18_9BACT</name>
<protein>
    <submittedName>
        <fullName evidence="1">Uncharacterized protein</fullName>
    </submittedName>
</protein>